<name>A0A6M8B6J0_9CYAN</name>
<keyword evidence="2" id="KW-1185">Reference proteome</keyword>
<evidence type="ECO:0000313" key="1">
    <source>
        <dbReference type="EMBL" id="QKD82614.1"/>
    </source>
</evidence>
<protein>
    <submittedName>
        <fullName evidence="1">SRPBCC domain-containing protein</fullName>
    </submittedName>
</protein>
<evidence type="ECO:0000313" key="2">
    <source>
        <dbReference type="Proteomes" id="UP000505210"/>
    </source>
</evidence>
<dbReference type="AlphaFoldDB" id="A0A6M8B6J0"/>
<dbReference type="PANTHER" id="PTHR36166">
    <property type="entry name" value="CHROMOSOME 9, WHOLE GENOME SHOTGUN SEQUENCE"/>
    <property type="match status" value="1"/>
</dbReference>
<reference evidence="1 2" key="1">
    <citation type="submission" date="2020-05" db="EMBL/GenBank/DDBJ databases">
        <title>Complete genome sequence of of a novel Thermoleptolyngbya strain isolated from hot springs of Ganzi, Sichuan China.</title>
        <authorList>
            <person name="Tang J."/>
            <person name="Daroch M."/>
            <person name="Li L."/>
            <person name="Waleron K."/>
            <person name="Waleron M."/>
            <person name="Waleron M."/>
        </authorList>
    </citation>
    <scope>NUCLEOTIDE SEQUENCE [LARGE SCALE GENOMIC DNA]</scope>
    <source>
        <strain evidence="1 2">PKUAC-SCTA183</strain>
    </source>
</reference>
<dbReference type="KEGG" id="theu:HPC62_10845"/>
<organism evidence="1 2">
    <name type="scientific">Thermoleptolyngbya sichuanensis A183</name>
    <dbReference type="NCBI Taxonomy" id="2737172"/>
    <lineage>
        <taxon>Bacteria</taxon>
        <taxon>Bacillati</taxon>
        <taxon>Cyanobacteriota</taxon>
        <taxon>Cyanophyceae</taxon>
        <taxon>Oculatellales</taxon>
        <taxon>Oculatellaceae</taxon>
        <taxon>Thermoleptolyngbya</taxon>
        <taxon>Thermoleptolyngbya sichuanensis</taxon>
    </lineage>
</organism>
<sequence>MPTLYAKTEINAPRSHVWQVLMDKHQWFRWNTFFYDLSPDRPFRQGKTVRLSIKRVMGEEETQIEPLVTLVQPSVCLSLRYTAPGFRSEHWFELQDLGGDRTQYLHRETLSGTLTTLLLPFIRRDEQHGLRRMAQELKRYAEQG</sequence>
<gene>
    <name evidence="1" type="ORF">HPC62_10845</name>
</gene>
<dbReference type="Proteomes" id="UP000505210">
    <property type="component" value="Chromosome"/>
</dbReference>
<dbReference type="EMBL" id="CP053661">
    <property type="protein sequence ID" value="QKD82614.1"/>
    <property type="molecule type" value="Genomic_DNA"/>
</dbReference>
<dbReference type="InterPro" id="IPR023393">
    <property type="entry name" value="START-like_dom_sf"/>
</dbReference>
<proteinExistence type="predicted"/>
<dbReference type="SUPFAM" id="SSF55961">
    <property type="entry name" value="Bet v1-like"/>
    <property type="match status" value="1"/>
</dbReference>
<dbReference type="CDD" id="cd07822">
    <property type="entry name" value="SRPBCC_4"/>
    <property type="match status" value="1"/>
</dbReference>
<accession>A0A6M8B6J0</accession>
<dbReference type="PANTHER" id="PTHR36166:SF1">
    <property type="entry name" value="SRPBCC DOMAIN-CONTAINING PROTEIN"/>
    <property type="match status" value="1"/>
</dbReference>
<dbReference type="RefSeq" id="WP_172355563.1">
    <property type="nucleotide sequence ID" value="NZ_CP053661.1"/>
</dbReference>
<dbReference type="Gene3D" id="3.30.530.20">
    <property type="match status" value="1"/>
</dbReference>